<dbReference type="EMBL" id="JBANRG010000031">
    <property type="protein sequence ID" value="KAK7451315.1"/>
    <property type="molecule type" value="Genomic_DNA"/>
</dbReference>
<evidence type="ECO:0000256" key="4">
    <source>
        <dbReference type="SAM" id="MobiDB-lite"/>
    </source>
</evidence>
<gene>
    <name evidence="5" type="primary">RPP1</name>
    <name evidence="5" type="ORF">VKT23_012656</name>
</gene>
<name>A0ABR1J9U2_9AGAR</name>
<feature type="region of interest" description="Disordered" evidence="4">
    <location>
        <begin position="325"/>
        <end position="421"/>
    </location>
</feature>
<sequence length="421" mass="44583">MFFDLNVPISLSPIGSQGQNQNPSKKGKAKQNQSQNTNATCTLQFTAAQLSAIETHLDLLVHLGYTVLALNQTIHKKIDPKTHINILDILLRQLKPRPGVVFLKRLSVILDEDSEKGFGLTSSSTQLLSSYDLLGLIPTTSTTLSQACLTHTLPSSSATGSSVLTANIISLPLTLNRMPFHLKHTLIRTALRSGAVFEIPYVGAIGGSSEEILVDGGAAEIGANAKRNWWAGAREVVRVTKGKGIVVSGGVVKGEDLRGPKDVGNLISLLGVAQDAAHAASTSVPKSLVLRAQTRKTYRAVLSEPRIVLPEGYAAAASESTVTNAVSSTPEASSANGQAAASNTSSATPGTTALKKRSREDDGDDGEAGTVHAAKSNTQKDPKNQRLQGQKEKGQGQGQEPSQGQEGKRKKKKRKGNHEEQ</sequence>
<evidence type="ECO:0000256" key="1">
    <source>
        <dbReference type="ARBA" id="ARBA00004123"/>
    </source>
</evidence>
<organism evidence="5 6">
    <name type="scientific">Marasmiellus scandens</name>
    <dbReference type="NCBI Taxonomy" id="2682957"/>
    <lineage>
        <taxon>Eukaryota</taxon>
        <taxon>Fungi</taxon>
        <taxon>Dikarya</taxon>
        <taxon>Basidiomycota</taxon>
        <taxon>Agaricomycotina</taxon>
        <taxon>Agaricomycetes</taxon>
        <taxon>Agaricomycetidae</taxon>
        <taxon>Agaricales</taxon>
        <taxon>Marasmiineae</taxon>
        <taxon>Omphalotaceae</taxon>
        <taxon>Marasmiellus</taxon>
    </lineage>
</organism>
<evidence type="ECO:0000256" key="3">
    <source>
        <dbReference type="ARBA" id="ARBA00022694"/>
    </source>
</evidence>
<dbReference type="Gene3D" id="3.20.20.140">
    <property type="entry name" value="Metal-dependent hydrolases"/>
    <property type="match status" value="1"/>
</dbReference>
<keyword evidence="6" id="KW-1185">Reference proteome</keyword>
<dbReference type="EC" id="3.1.26.5" evidence="5"/>
<accession>A0ABR1J9U2</accession>
<dbReference type="PANTHER" id="PTHR13031:SF0">
    <property type="entry name" value="RIBONUCLEASE P PROTEIN SUBUNIT P30"/>
    <property type="match status" value="1"/>
</dbReference>
<dbReference type="InterPro" id="IPR016195">
    <property type="entry name" value="Pol/histidinol_Pase-like"/>
</dbReference>
<dbReference type="InterPro" id="IPR002738">
    <property type="entry name" value="RNase_P_p30"/>
</dbReference>
<dbReference type="SUPFAM" id="SSF89550">
    <property type="entry name" value="PHP domain-like"/>
    <property type="match status" value="1"/>
</dbReference>
<dbReference type="PANTHER" id="PTHR13031">
    <property type="entry name" value="RIBONUCLEASE P SUBUNIT P30"/>
    <property type="match status" value="1"/>
</dbReference>
<proteinExistence type="inferred from homology"/>
<comment type="similarity">
    <text evidence="2">Belongs to the eukaryotic/archaeal RNase P protein component 3 family.</text>
</comment>
<dbReference type="Proteomes" id="UP001498398">
    <property type="component" value="Unassembled WGS sequence"/>
</dbReference>
<keyword evidence="3" id="KW-0819">tRNA processing</keyword>
<evidence type="ECO:0000256" key="2">
    <source>
        <dbReference type="ARBA" id="ARBA00007331"/>
    </source>
</evidence>
<comment type="subcellular location">
    <subcellularLocation>
        <location evidence="1">Nucleus</location>
    </subcellularLocation>
</comment>
<dbReference type="Pfam" id="PF01876">
    <property type="entry name" value="RNase_P_p30"/>
    <property type="match status" value="1"/>
</dbReference>
<evidence type="ECO:0000313" key="5">
    <source>
        <dbReference type="EMBL" id="KAK7451315.1"/>
    </source>
</evidence>
<evidence type="ECO:0000313" key="6">
    <source>
        <dbReference type="Proteomes" id="UP001498398"/>
    </source>
</evidence>
<keyword evidence="5" id="KW-0378">Hydrolase</keyword>
<feature type="region of interest" description="Disordered" evidence="4">
    <location>
        <begin position="14"/>
        <end position="35"/>
    </location>
</feature>
<protein>
    <submittedName>
        <fullName evidence="5">RNA-binding RNA processing protein rpp1</fullName>
        <ecNumber evidence="5">3.1.26.5</ecNumber>
    </submittedName>
</protein>
<reference evidence="5 6" key="1">
    <citation type="submission" date="2024-01" db="EMBL/GenBank/DDBJ databases">
        <title>A draft genome for the cacao thread blight pathogen Marasmiellus scandens.</title>
        <authorList>
            <person name="Baruah I.K."/>
            <person name="Leung J."/>
            <person name="Bukari Y."/>
            <person name="Amoako-Attah I."/>
            <person name="Meinhardt L.W."/>
            <person name="Bailey B.A."/>
            <person name="Cohen S.P."/>
        </authorList>
    </citation>
    <scope>NUCLEOTIDE SEQUENCE [LARGE SCALE GENOMIC DNA]</scope>
    <source>
        <strain evidence="5 6">GH-19</strain>
    </source>
</reference>
<comment type="caution">
    <text evidence="5">The sequence shown here is derived from an EMBL/GenBank/DDBJ whole genome shotgun (WGS) entry which is preliminary data.</text>
</comment>
<feature type="compositionally biased region" description="Basic residues" evidence="4">
    <location>
        <begin position="408"/>
        <end position="421"/>
    </location>
</feature>
<dbReference type="GO" id="GO:0004526">
    <property type="term" value="F:ribonuclease P activity"/>
    <property type="evidence" value="ECO:0007669"/>
    <property type="project" value="UniProtKB-EC"/>
</dbReference>
<feature type="compositionally biased region" description="Basic and acidic residues" evidence="4">
    <location>
        <begin position="378"/>
        <end position="394"/>
    </location>
</feature>
<feature type="compositionally biased region" description="Low complexity" evidence="4">
    <location>
        <begin position="332"/>
        <end position="353"/>
    </location>
</feature>